<feature type="compositionally biased region" description="Basic residues" evidence="6">
    <location>
        <begin position="150"/>
        <end position="160"/>
    </location>
</feature>
<keyword evidence="9" id="KW-1185">Reference proteome</keyword>
<dbReference type="Pfam" id="PF04571">
    <property type="entry name" value="Lipin_N"/>
    <property type="match status" value="1"/>
</dbReference>
<dbReference type="InterPro" id="IPR031703">
    <property type="entry name" value="Lipin_mid"/>
</dbReference>
<dbReference type="InterPro" id="IPR036412">
    <property type="entry name" value="HAD-like_sf"/>
</dbReference>
<dbReference type="SUPFAM" id="SSF56784">
    <property type="entry name" value="HAD-like"/>
    <property type="match status" value="1"/>
</dbReference>
<dbReference type="InterPro" id="IPR026058">
    <property type="entry name" value="LIPIN"/>
</dbReference>
<proteinExistence type="inferred from homology"/>
<dbReference type="GO" id="GO:0005634">
    <property type="term" value="C:nucleus"/>
    <property type="evidence" value="ECO:0007669"/>
    <property type="project" value="TreeGrafter"/>
</dbReference>
<dbReference type="InterPro" id="IPR023214">
    <property type="entry name" value="HAD_sf"/>
</dbReference>
<dbReference type="InterPro" id="IPR013209">
    <property type="entry name" value="LNS2"/>
</dbReference>
<comment type="catalytic activity">
    <reaction evidence="1">
        <text>a 1,2-diacyl-sn-glycero-3-phosphate + H2O = a 1,2-diacyl-sn-glycerol + phosphate</text>
        <dbReference type="Rhea" id="RHEA:27429"/>
        <dbReference type="ChEBI" id="CHEBI:15377"/>
        <dbReference type="ChEBI" id="CHEBI:17815"/>
        <dbReference type="ChEBI" id="CHEBI:43474"/>
        <dbReference type="ChEBI" id="CHEBI:58608"/>
        <dbReference type="EC" id="3.1.3.4"/>
    </reaction>
    <physiologicalReaction direction="left-to-right" evidence="1">
        <dbReference type="Rhea" id="RHEA:27430"/>
    </physiologicalReaction>
</comment>
<dbReference type="InterPro" id="IPR007651">
    <property type="entry name" value="Lipin_N"/>
</dbReference>
<dbReference type="GeneTree" id="ENSGT00940000160046"/>
<dbReference type="Gene3D" id="3.40.50.1000">
    <property type="entry name" value="HAD superfamily/HAD-like"/>
    <property type="match status" value="1"/>
</dbReference>
<sequence length="854" mass="94747">MAEGRSGEHSLVGKEHLHPSLWSQTMNIVGQLAETVFVTVKELYRGLNPATLTGGIDVIVVRQPDGSFQCSPFHVRFGKLGVLRSKEKIVDIEINGESVDLHMKLGDNGEAFFVEQNENMEVPAHLCTSPIPLEGHEDLEETTEGSSIIARRKKRRRKRIRSDNHLREDANSSSDERERERELVKNIFSSEPSEAMGTTQTRDTHPHSDGEPSASENSVFYSRPSSPKSDSELLVKSQESSEPQIQWNWGGFPTVWQHTHTLTLRDDFKVYLCCVKTVDLSFHDDALSQTSHSGSTSSAPVSEGDSGVDPCSEGGEEDNVPGVTDGSARGSLTENKTPKAEMRDIGASVMSAEGSANSSEVSSKVEQQDKKKGKRNHHLGPTDIYLDDLTTLDPEVAALYFPKSEAEGAFQQGAEQGSFSGSQSPQSVGSGAMDSGTEYLSDSTSYSMDVSMSLCGQEGDTSQITKEKFMEHLVTYQDFTNNPGIIEDPSLVICINSNYYNWAVAAPMVLSMTTFQKNLPKSTIERLVKDKMPKKSGRWWFSWRRRDMDSQVATLDDIDSDEAAGLGRKAIIPSGLSTETLNAAQSISQMYRKSLRLTSEQIEHLNLREGANKVVFSVTTQYQGTCRCEAAIYLWNWDDRVIISDIDGTITKSDALGHILPQFGKDWTHKGIAKLYHKIHQNGYKFLYCSARAIGMAAITKDYLQWVNDKGTVLPKGPVLLAPSSLFSALHREVIEKKPEVFKVACLSDIRDLFNPQRQPFYAAFGNRTNDAYAYKQVGVSETKIFTVNPKGELIQEKTKGNKSSYCHLGELVEHFFPVLAVEGRASFALDCPDYSSFSYWKEPLPEVDLDALL</sequence>
<evidence type="ECO:0000313" key="9">
    <source>
        <dbReference type="Proteomes" id="UP001501940"/>
    </source>
</evidence>
<reference evidence="8" key="3">
    <citation type="submission" date="2025-09" db="UniProtKB">
        <authorList>
            <consortium name="Ensembl"/>
        </authorList>
    </citation>
    <scope>IDENTIFICATION</scope>
</reference>
<dbReference type="SMART" id="SM00775">
    <property type="entry name" value="LNS2"/>
    <property type="match status" value="1"/>
</dbReference>
<comment type="cofactor">
    <cofactor evidence="2">
        <name>Mg(2+)</name>
        <dbReference type="ChEBI" id="CHEBI:18420"/>
    </cofactor>
</comment>
<dbReference type="Pfam" id="PF16876">
    <property type="entry name" value="Lipin_mid"/>
    <property type="match status" value="1"/>
</dbReference>
<feature type="compositionally biased region" description="Basic and acidic residues" evidence="6">
    <location>
        <begin position="161"/>
        <end position="184"/>
    </location>
</feature>
<keyword evidence="5" id="KW-0378">Hydrolase</keyword>
<dbReference type="Proteomes" id="UP001501940">
    <property type="component" value="Chromosome 5"/>
</dbReference>
<feature type="compositionally biased region" description="Polar residues" evidence="6">
    <location>
        <begin position="187"/>
        <end position="201"/>
    </location>
</feature>
<dbReference type="GO" id="GO:0009062">
    <property type="term" value="P:fatty acid catabolic process"/>
    <property type="evidence" value="ECO:0007669"/>
    <property type="project" value="TreeGrafter"/>
</dbReference>
<feature type="region of interest" description="Disordered" evidence="6">
    <location>
        <begin position="411"/>
        <end position="436"/>
    </location>
</feature>
<reference evidence="8 9" key="1">
    <citation type="submission" date="2022-01" db="EMBL/GenBank/DDBJ databases">
        <title>A chromosome-scale genome assembly of the false clownfish, Amphiprion ocellaris.</title>
        <authorList>
            <person name="Ryu T."/>
        </authorList>
    </citation>
    <scope>NUCLEOTIDE SEQUENCE [LARGE SCALE GENOMIC DNA]</scope>
</reference>
<dbReference type="Pfam" id="PF08235">
    <property type="entry name" value="LNS2"/>
    <property type="match status" value="1"/>
</dbReference>
<evidence type="ECO:0000256" key="4">
    <source>
        <dbReference type="ARBA" id="ARBA00012638"/>
    </source>
</evidence>
<evidence type="ECO:0000256" key="1">
    <source>
        <dbReference type="ARBA" id="ARBA00001180"/>
    </source>
</evidence>
<feature type="domain" description="LNS2/PITP" evidence="7">
    <location>
        <begin position="641"/>
        <end position="797"/>
    </location>
</feature>
<protein>
    <recommendedName>
        <fullName evidence="4">phosphatidate phosphatase</fullName>
        <ecNumber evidence="4">3.1.3.4</ecNumber>
    </recommendedName>
</protein>
<evidence type="ECO:0000256" key="5">
    <source>
        <dbReference type="ARBA" id="ARBA00022801"/>
    </source>
</evidence>
<name>A0AAQ6ADQ9_AMPOC</name>
<dbReference type="Ensembl" id="ENSAOCT00000060514.1">
    <property type="protein sequence ID" value="ENSAOCP00000075267.1"/>
    <property type="gene ID" value="ENSAOCG00000011667.2"/>
</dbReference>
<reference evidence="8" key="2">
    <citation type="submission" date="2025-08" db="UniProtKB">
        <authorList>
            <consortium name="Ensembl"/>
        </authorList>
    </citation>
    <scope>IDENTIFICATION</scope>
</reference>
<dbReference type="AlphaFoldDB" id="A0AAQ6ADQ9"/>
<feature type="compositionally biased region" description="Low complexity" evidence="6">
    <location>
        <begin position="416"/>
        <end position="431"/>
    </location>
</feature>
<dbReference type="GO" id="GO:0019432">
    <property type="term" value="P:triglyceride biosynthetic process"/>
    <property type="evidence" value="ECO:0007669"/>
    <property type="project" value="TreeGrafter"/>
</dbReference>
<evidence type="ECO:0000256" key="2">
    <source>
        <dbReference type="ARBA" id="ARBA00001946"/>
    </source>
</evidence>
<dbReference type="InterPro" id="IPR031315">
    <property type="entry name" value="LNS2/PITP"/>
</dbReference>
<evidence type="ECO:0000259" key="7">
    <source>
        <dbReference type="SMART" id="SM00775"/>
    </source>
</evidence>
<feature type="region of interest" description="Disordered" evidence="6">
    <location>
        <begin position="135"/>
        <end position="239"/>
    </location>
</feature>
<dbReference type="GO" id="GO:0045944">
    <property type="term" value="P:positive regulation of transcription by RNA polymerase II"/>
    <property type="evidence" value="ECO:0007669"/>
    <property type="project" value="TreeGrafter"/>
</dbReference>
<accession>A0AAQ6ADQ9</accession>
<dbReference type="PANTHER" id="PTHR12181:SF62">
    <property type="entry name" value="PHOSPHATIDATE PHOSPHATASE LPIN3"/>
    <property type="match status" value="1"/>
</dbReference>
<feature type="region of interest" description="Disordered" evidence="6">
    <location>
        <begin position="287"/>
        <end position="382"/>
    </location>
</feature>
<feature type="compositionally biased region" description="Polar residues" evidence="6">
    <location>
        <begin position="354"/>
        <end position="365"/>
    </location>
</feature>
<feature type="compositionally biased region" description="Low complexity" evidence="6">
    <location>
        <begin position="288"/>
        <end position="302"/>
    </location>
</feature>
<feature type="compositionally biased region" description="Polar residues" evidence="6">
    <location>
        <begin position="214"/>
        <end position="228"/>
    </location>
</feature>
<comment type="similarity">
    <text evidence="3">Belongs to the lipin family.</text>
</comment>
<dbReference type="EC" id="3.1.3.4" evidence="4"/>
<dbReference type="PANTHER" id="PTHR12181">
    <property type="entry name" value="LIPIN"/>
    <property type="match status" value="1"/>
</dbReference>
<dbReference type="GO" id="GO:0008195">
    <property type="term" value="F:phosphatidate phosphatase activity"/>
    <property type="evidence" value="ECO:0007669"/>
    <property type="project" value="UniProtKB-EC"/>
</dbReference>
<evidence type="ECO:0000256" key="3">
    <source>
        <dbReference type="ARBA" id="ARBA00005476"/>
    </source>
</evidence>
<dbReference type="GO" id="GO:0032869">
    <property type="term" value="P:cellular response to insulin stimulus"/>
    <property type="evidence" value="ECO:0007669"/>
    <property type="project" value="TreeGrafter"/>
</dbReference>
<organism evidence="8 9">
    <name type="scientific">Amphiprion ocellaris</name>
    <name type="common">Clown anemonefish</name>
    <dbReference type="NCBI Taxonomy" id="80972"/>
    <lineage>
        <taxon>Eukaryota</taxon>
        <taxon>Metazoa</taxon>
        <taxon>Chordata</taxon>
        <taxon>Craniata</taxon>
        <taxon>Vertebrata</taxon>
        <taxon>Euteleostomi</taxon>
        <taxon>Actinopterygii</taxon>
        <taxon>Neopterygii</taxon>
        <taxon>Teleostei</taxon>
        <taxon>Neoteleostei</taxon>
        <taxon>Acanthomorphata</taxon>
        <taxon>Ovalentaria</taxon>
        <taxon>Pomacentridae</taxon>
        <taxon>Amphiprion</taxon>
    </lineage>
</organism>
<evidence type="ECO:0000313" key="8">
    <source>
        <dbReference type="Ensembl" id="ENSAOCP00000075267.1"/>
    </source>
</evidence>
<dbReference type="GO" id="GO:0003713">
    <property type="term" value="F:transcription coactivator activity"/>
    <property type="evidence" value="ECO:0007669"/>
    <property type="project" value="TreeGrafter"/>
</dbReference>
<evidence type="ECO:0000256" key="6">
    <source>
        <dbReference type="SAM" id="MobiDB-lite"/>
    </source>
</evidence>